<name>A0A0D2H8S1_CLAB1</name>
<protein>
    <submittedName>
        <fullName evidence="8">Chlorophyll synthesis pathway protein BchC</fullName>
    </submittedName>
</protein>
<dbReference type="GO" id="GO:0008270">
    <property type="term" value="F:zinc ion binding"/>
    <property type="evidence" value="ECO:0007669"/>
    <property type="project" value="InterPro"/>
</dbReference>
<keyword evidence="4 6" id="KW-0862">Zinc</keyword>
<dbReference type="EMBL" id="KN847005">
    <property type="protein sequence ID" value="KIW87285.1"/>
    <property type="molecule type" value="Genomic_DNA"/>
</dbReference>
<dbReference type="HOGENOM" id="CLU_026673_11_0_1"/>
<dbReference type="CDD" id="cd08233">
    <property type="entry name" value="butanediol_DH_like"/>
    <property type="match status" value="1"/>
</dbReference>
<dbReference type="SMART" id="SM00829">
    <property type="entry name" value="PKS_ER"/>
    <property type="match status" value="1"/>
</dbReference>
<dbReference type="InterPro" id="IPR013149">
    <property type="entry name" value="ADH-like_C"/>
</dbReference>
<dbReference type="VEuPathDB" id="FungiDB:Z519_12188"/>
<evidence type="ECO:0000313" key="8">
    <source>
        <dbReference type="EMBL" id="KIW87285.1"/>
    </source>
</evidence>
<reference evidence="8" key="1">
    <citation type="submission" date="2015-01" db="EMBL/GenBank/DDBJ databases">
        <title>The Genome Sequence of Cladophialophora bantiana CBS 173.52.</title>
        <authorList>
            <consortium name="The Broad Institute Genomics Platform"/>
            <person name="Cuomo C."/>
            <person name="de Hoog S."/>
            <person name="Gorbushina A."/>
            <person name="Stielow B."/>
            <person name="Teixiera M."/>
            <person name="Abouelleil A."/>
            <person name="Chapman S.B."/>
            <person name="Priest M."/>
            <person name="Young S.K."/>
            <person name="Wortman J."/>
            <person name="Nusbaum C."/>
            <person name="Birren B."/>
        </authorList>
    </citation>
    <scope>NUCLEOTIDE SEQUENCE [LARGE SCALE GENOMIC DNA]</scope>
    <source>
        <strain evidence="8">CBS 173.52</strain>
    </source>
</reference>
<comment type="similarity">
    <text evidence="2 6">Belongs to the zinc-containing alcohol dehydrogenase family.</text>
</comment>
<dbReference type="Proteomes" id="UP000053789">
    <property type="component" value="Unassembled WGS sequence"/>
</dbReference>
<dbReference type="GeneID" id="27705116"/>
<sequence length="374" mass="39497">MTMIKAVRFHGKGDVRLDTIPALECGPDELRVEVAYCGICGTDVHEYLGGPIFPPQHGCKNPHTGVSLPVVLGHEFSGTIIEIGSKVTGFQLGQHVAVNPSLDDVTYGLELCTACRAGRPNICKRWACLGLSGPGGGFSDEVVVNSHCCIPLPEGVSLKAGALAEPLAVASHMIRLSGFKKGDCVAVLGAGPIGLALLLLLKALGASAVVISEIAESRILQAQKFGADEVVDPRQASLSRIDPLLEAIQKFSPDGADISFDTTGLQATLDSAVVAVKPGGVVFNVAIHEKPLSFNPNDFAFQEKKFMGGICYTNEDFVIALEAIRSGAVPADDFVTSVVPLEDIVQGGFMELIQNKEHHVKILIQPSLDGVKNQ</sequence>
<evidence type="ECO:0000259" key="7">
    <source>
        <dbReference type="SMART" id="SM00829"/>
    </source>
</evidence>
<dbReference type="OrthoDB" id="3941538at2759"/>
<feature type="domain" description="Enoyl reductase (ER)" evidence="7">
    <location>
        <begin position="13"/>
        <end position="364"/>
    </location>
</feature>
<dbReference type="SUPFAM" id="SSF51735">
    <property type="entry name" value="NAD(P)-binding Rossmann-fold domains"/>
    <property type="match status" value="1"/>
</dbReference>
<accession>A0A0D2H8S1</accession>
<comment type="cofactor">
    <cofactor evidence="1 6">
        <name>Zn(2+)</name>
        <dbReference type="ChEBI" id="CHEBI:29105"/>
    </cofactor>
</comment>
<dbReference type="SUPFAM" id="SSF50129">
    <property type="entry name" value="GroES-like"/>
    <property type="match status" value="1"/>
</dbReference>
<keyword evidence="5" id="KW-0560">Oxidoreductase</keyword>
<dbReference type="Pfam" id="PF08240">
    <property type="entry name" value="ADH_N"/>
    <property type="match status" value="1"/>
</dbReference>
<dbReference type="AlphaFoldDB" id="A0A0D2H8S1"/>
<dbReference type="InterPro" id="IPR020843">
    <property type="entry name" value="ER"/>
</dbReference>
<dbReference type="InterPro" id="IPR013154">
    <property type="entry name" value="ADH-like_N"/>
</dbReference>
<dbReference type="Gene3D" id="3.40.50.720">
    <property type="entry name" value="NAD(P)-binding Rossmann-like Domain"/>
    <property type="match status" value="1"/>
</dbReference>
<dbReference type="Gene3D" id="3.90.180.10">
    <property type="entry name" value="Medium-chain alcohol dehydrogenases, catalytic domain"/>
    <property type="match status" value="1"/>
</dbReference>
<evidence type="ECO:0000256" key="4">
    <source>
        <dbReference type="ARBA" id="ARBA00022833"/>
    </source>
</evidence>
<evidence type="ECO:0000256" key="5">
    <source>
        <dbReference type="ARBA" id="ARBA00023002"/>
    </source>
</evidence>
<evidence type="ECO:0000256" key="3">
    <source>
        <dbReference type="ARBA" id="ARBA00022723"/>
    </source>
</evidence>
<evidence type="ECO:0000256" key="6">
    <source>
        <dbReference type="RuleBase" id="RU361277"/>
    </source>
</evidence>
<dbReference type="Pfam" id="PF00107">
    <property type="entry name" value="ADH_zinc_N"/>
    <property type="match status" value="1"/>
</dbReference>
<dbReference type="InterPro" id="IPR036291">
    <property type="entry name" value="NAD(P)-bd_dom_sf"/>
</dbReference>
<evidence type="ECO:0000313" key="9">
    <source>
        <dbReference type="Proteomes" id="UP000053789"/>
    </source>
</evidence>
<keyword evidence="9" id="KW-1185">Reference proteome</keyword>
<dbReference type="PANTHER" id="PTHR43161:SF23">
    <property type="entry name" value="(R,R)-BUTANEDIOL DEHYDROGENASE-RELATED"/>
    <property type="match status" value="1"/>
</dbReference>
<dbReference type="PROSITE" id="PS00059">
    <property type="entry name" value="ADH_ZINC"/>
    <property type="match status" value="1"/>
</dbReference>
<dbReference type="GO" id="GO:0005737">
    <property type="term" value="C:cytoplasm"/>
    <property type="evidence" value="ECO:0007669"/>
    <property type="project" value="TreeGrafter"/>
</dbReference>
<dbReference type="GO" id="GO:0034079">
    <property type="term" value="P:butanediol biosynthetic process"/>
    <property type="evidence" value="ECO:0007669"/>
    <property type="project" value="TreeGrafter"/>
</dbReference>
<gene>
    <name evidence="8" type="ORF">Z519_12188</name>
</gene>
<dbReference type="InterPro" id="IPR011032">
    <property type="entry name" value="GroES-like_sf"/>
</dbReference>
<evidence type="ECO:0000256" key="2">
    <source>
        <dbReference type="ARBA" id="ARBA00008072"/>
    </source>
</evidence>
<evidence type="ECO:0000256" key="1">
    <source>
        <dbReference type="ARBA" id="ARBA00001947"/>
    </source>
</evidence>
<organism evidence="8 9">
    <name type="scientific">Cladophialophora bantiana (strain ATCC 10958 / CBS 173.52 / CDC B-1940 / NIH 8579)</name>
    <name type="common">Xylohypha bantiana</name>
    <dbReference type="NCBI Taxonomy" id="1442370"/>
    <lineage>
        <taxon>Eukaryota</taxon>
        <taxon>Fungi</taxon>
        <taxon>Dikarya</taxon>
        <taxon>Ascomycota</taxon>
        <taxon>Pezizomycotina</taxon>
        <taxon>Eurotiomycetes</taxon>
        <taxon>Chaetothyriomycetidae</taxon>
        <taxon>Chaetothyriales</taxon>
        <taxon>Herpotrichiellaceae</taxon>
        <taxon>Cladophialophora</taxon>
    </lineage>
</organism>
<dbReference type="RefSeq" id="XP_016613954.1">
    <property type="nucleotide sequence ID" value="XM_016769895.1"/>
</dbReference>
<keyword evidence="3 6" id="KW-0479">Metal-binding</keyword>
<dbReference type="GO" id="GO:0000721">
    <property type="term" value="F:(R,R)-butanediol dehydrogenase activity"/>
    <property type="evidence" value="ECO:0007669"/>
    <property type="project" value="TreeGrafter"/>
</dbReference>
<dbReference type="PANTHER" id="PTHR43161">
    <property type="entry name" value="SORBITOL DEHYDROGENASE"/>
    <property type="match status" value="1"/>
</dbReference>
<dbReference type="InterPro" id="IPR002328">
    <property type="entry name" value="ADH_Zn_CS"/>
</dbReference>
<proteinExistence type="inferred from homology"/>